<dbReference type="SUPFAM" id="SSF47027">
    <property type="entry name" value="Acyl-CoA binding protein"/>
    <property type="match status" value="2"/>
</dbReference>
<feature type="domain" description="ACB" evidence="4">
    <location>
        <begin position="35"/>
        <end position="185"/>
    </location>
</feature>
<accession>W2RJG6</accession>
<evidence type="ECO:0000256" key="1">
    <source>
        <dbReference type="ARBA" id="ARBA00023121"/>
    </source>
</evidence>
<keyword evidence="6" id="KW-1185">Reference proteome</keyword>
<dbReference type="EMBL" id="KB822725">
    <property type="protein sequence ID" value="ETN36621.1"/>
    <property type="molecule type" value="Genomic_DNA"/>
</dbReference>
<dbReference type="PANTHER" id="PTHR23310:SF133">
    <property type="entry name" value="COA BINDING PROTEIN, PUTATIVE (AFU_ORTHOLOGUE AFUA_1G12300)-RELATED"/>
    <property type="match status" value="1"/>
</dbReference>
<dbReference type="PANTHER" id="PTHR23310">
    <property type="entry name" value="ACYL-COA-BINDING PROTEIN, ACBP"/>
    <property type="match status" value="1"/>
</dbReference>
<protein>
    <recommendedName>
        <fullName evidence="4">ACB domain-containing protein</fullName>
    </recommendedName>
</protein>
<dbReference type="eggNOG" id="KOG0817">
    <property type="taxonomic scope" value="Eukaryota"/>
</dbReference>
<feature type="region of interest" description="Disordered" evidence="2">
    <location>
        <begin position="205"/>
        <end position="297"/>
    </location>
</feature>
<keyword evidence="1" id="KW-0446">Lipid-binding</keyword>
<keyword evidence="3" id="KW-0812">Transmembrane</keyword>
<feature type="compositionally biased region" description="Low complexity" evidence="2">
    <location>
        <begin position="108"/>
        <end position="120"/>
    </location>
</feature>
<dbReference type="OrthoDB" id="346910at2759"/>
<dbReference type="PROSITE" id="PS51228">
    <property type="entry name" value="ACB_2"/>
    <property type="match status" value="1"/>
</dbReference>
<dbReference type="HOGENOM" id="CLU_043304_1_0_1"/>
<feature type="compositionally biased region" description="Gly residues" evidence="2">
    <location>
        <begin position="205"/>
        <end position="226"/>
    </location>
</feature>
<organism evidence="5 6">
    <name type="scientific">Cyphellophora europaea (strain CBS 101466)</name>
    <name type="common">Phialophora europaea</name>
    <dbReference type="NCBI Taxonomy" id="1220924"/>
    <lineage>
        <taxon>Eukaryota</taxon>
        <taxon>Fungi</taxon>
        <taxon>Dikarya</taxon>
        <taxon>Ascomycota</taxon>
        <taxon>Pezizomycotina</taxon>
        <taxon>Eurotiomycetes</taxon>
        <taxon>Chaetothyriomycetidae</taxon>
        <taxon>Chaetothyriales</taxon>
        <taxon>Cyphellophoraceae</taxon>
        <taxon>Cyphellophora</taxon>
    </lineage>
</organism>
<dbReference type="GeneID" id="19976238"/>
<keyword evidence="3" id="KW-0472">Membrane</keyword>
<proteinExistence type="predicted"/>
<dbReference type="InterPro" id="IPR035984">
    <property type="entry name" value="Acyl-CoA-binding_sf"/>
</dbReference>
<evidence type="ECO:0000313" key="6">
    <source>
        <dbReference type="Proteomes" id="UP000030752"/>
    </source>
</evidence>
<evidence type="ECO:0000256" key="2">
    <source>
        <dbReference type="SAM" id="MobiDB-lite"/>
    </source>
</evidence>
<keyword evidence="3" id="KW-1133">Transmembrane helix</keyword>
<evidence type="ECO:0000259" key="4">
    <source>
        <dbReference type="PROSITE" id="PS51228"/>
    </source>
</evidence>
<dbReference type="InParanoid" id="W2RJG6"/>
<dbReference type="GO" id="GO:0000062">
    <property type="term" value="F:fatty-acyl-CoA binding"/>
    <property type="evidence" value="ECO:0007669"/>
    <property type="project" value="InterPro"/>
</dbReference>
<feature type="compositionally biased region" description="Acidic residues" evidence="2">
    <location>
        <begin position="278"/>
        <end position="291"/>
    </location>
</feature>
<dbReference type="VEuPathDB" id="FungiDB:HMPREF1541_08899"/>
<dbReference type="InterPro" id="IPR014352">
    <property type="entry name" value="FERM/acyl-CoA-bd_prot_sf"/>
</dbReference>
<dbReference type="InterPro" id="IPR000582">
    <property type="entry name" value="Acyl-CoA-binding_protein"/>
</dbReference>
<reference evidence="5 6" key="1">
    <citation type="submission" date="2013-03" db="EMBL/GenBank/DDBJ databases">
        <title>The Genome Sequence of Phialophora europaea CBS 101466.</title>
        <authorList>
            <consortium name="The Broad Institute Genomics Platform"/>
            <person name="Cuomo C."/>
            <person name="de Hoog S."/>
            <person name="Gorbushina A."/>
            <person name="Walker B."/>
            <person name="Young S.K."/>
            <person name="Zeng Q."/>
            <person name="Gargeya S."/>
            <person name="Fitzgerald M."/>
            <person name="Haas B."/>
            <person name="Abouelleil A."/>
            <person name="Allen A.W."/>
            <person name="Alvarado L."/>
            <person name="Arachchi H.M."/>
            <person name="Berlin A.M."/>
            <person name="Chapman S.B."/>
            <person name="Gainer-Dewar J."/>
            <person name="Goldberg J."/>
            <person name="Griggs A."/>
            <person name="Gujja S."/>
            <person name="Hansen M."/>
            <person name="Howarth C."/>
            <person name="Imamovic A."/>
            <person name="Ireland A."/>
            <person name="Larimer J."/>
            <person name="McCowan C."/>
            <person name="Murphy C."/>
            <person name="Pearson M."/>
            <person name="Poon T.W."/>
            <person name="Priest M."/>
            <person name="Roberts A."/>
            <person name="Saif S."/>
            <person name="Shea T."/>
            <person name="Sisk P."/>
            <person name="Sykes S."/>
            <person name="Wortman J."/>
            <person name="Nusbaum C."/>
            <person name="Birren B."/>
        </authorList>
    </citation>
    <scope>NUCLEOTIDE SEQUENCE [LARGE SCALE GENOMIC DNA]</scope>
    <source>
        <strain evidence="5 6">CBS 101466</strain>
    </source>
</reference>
<evidence type="ECO:0000313" key="5">
    <source>
        <dbReference type="EMBL" id="ETN36621.1"/>
    </source>
</evidence>
<gene>
    <name evidence="5" type="ORF">HMPREF1541_08899</name>
</gene>
<feature type="compositionally biased region" description="Basic and acidic residues" evidence="2">
    <location>
        <begin position="252"/>
        <end position="262"/>
    </location>
</feature>
<dbReference type="AlphaFoldDB" id="W2RJG6"/>
<feature type="region of interest" description="Disordered" evidence="2">
    <location>
        <begin position="78"/>
        <end position="132"/>
    </location>
</feature>
<name>W2RJG6_CYPE1</name>
<dbReference type="STRING" id="1220924.W2RJG6"/>
<dbReference type="Proteomes" id="UP000030752">
    <property type="component" value="Unassembled WGS sequence"/>
</dbReference>
<dbReference type="Gene3D" id="1.20.80.10">
    <property type="match status" value="1"/>
</dbReference>
<sequence>MSTSDSVGTYFPRAPEHAASRPGTTANAANIHTPPDRVFVHALATVRRLPRTGSSRPPPSARLRLYGLYKQSMEGDVESILPRPTLPPPSPTAGGGGPNNNTDAFMIPSDLDSRPSSSLPPHRDSTTSQHTVQVHRYASRDLRTREAQAEIEKWDAWHACAGMSRTQAKRSYIEALIATMKEYASGTQESRELVGELEFVWGQIRGQGSGSGGSGGGRSEPVGGGSADEEEAGSGDSPRRSGMKGLGSDLGGRAERGGDGGRLRVLSPMSPKGGSDVVEGEEVDDRDDVVGEEPARDGAASGRFAALEAQLRRLSTEIAALREQLSANNMLSSSSYSPYTYQQLSLRWKLWYRMVAWVRWLIWLGVRQACFGAVMLGVIVLWGRWKGDRRAEEWARRRWKEVRALLSNWWARGWWLAGFLRMRVMLGGHGIEA</sequence>
<feature type="region of interest" description="Disordered" evidence="2">
    <location>
        <begin position="1"/>
        <end position="33"/>
    </location>
</feature>
<feature type="transmembrane region" description="Helical" evidence="3">
    <location>
        <begin position="360"/>
        <end position="382"/>
    </location>
</feature>
<dbReference type="RefSeq" id="XP_008721439.1">
    <property type="nucleotide sequence ID" value="XM_008723217.1"/>
</dbReference>
<dbReference type="GO" id="GO:0006631">
    <property type="term" value="P:fatty acid metabolic process"/>
    <property type="evidence" value="ECO:0007669"/>
    <property type="project" value="TreeGrafter"/>
</dbReference>
<evidence type="ECO:0000256" key="3">
    <source>
        <dbReference type="SAM" id="Phobius"/>
    </source>
</evidence>